<dbReference type="SUPFAM" id="SSF50978">
    <property type="entry name" value="WD40 repeat-like"/>
    <property type="match status" value="1"/>
</dbReference>
<feature type="repeat" description="WD" evidence="3">
    <location>
        <begin position="342"/>
        <end position="383"/>
    </location>
</feature>
<keyword evidence="6" id="KW-1185">Reference proteome</keyword>
<evidence type="ECO:0000256" key="3">
    <source>
        <dbReference type="PROSITE-ProRule" id="PRU00221"/>
    </source>
</evidence>
<dbReference type="Gene3D" id="2.130.10.10">
    <property type="entry name" value="YVTN repeat-like/Quinoprotein amine dehydrogenase"/>
    <property type="match status" value="2"/>
</dbReference>
<proteinExistence type="predicted"/>
<dbReference type="SMART" id="SM00320">
    <property type="entry name" value="WD40"/>
    <property type="match status" value="6"/>
</dbReference>
<comment type="caution">
    <text evidence="5">The sequence shown here is derived from an EMBL/GenBank/DDBJ whole genome shotgun (WGS) entry which is preliminary data.</text>
</comment>
<dbReference type="InterPro" id="IPR050995">
    <property type="entry name" value="WD-F-box_domain-protein"/>
</dbReference>
<feature type="repeat" description="WD" evidence="3">
    <location>
        <begin position="426"/>
        <end position="467"/>
    </location>
</feature>
<evidence type="ECO:0000256" key="4">
    <source>
        <dbReference type="SAM" id="Coils"/>
    </source>
</evidence>
<accession>A0AAD5XGZ9</accession>
<evidence type="ECO:0000313" key="6">
    <source>
        <dbReference type="Proteomes" id="UP001211907"/>
    </source>
</evidence>
<dbReference type="AlphaFoldDB" id="A0AAD5XGZ9"/>
<organism evidence="5 6">
    <name type="scientific">Physocladia obscura</name>
    <dbReference type="NCBI Taxonomy" id="109957"/>
    <lineage>
        <taxon>Eukaryota</taxon>
        <taxon>Fungi</taxon>
        <taxon>Fungi incertae sedis</taxon>
        <taxon>Chytridiomycota</taxon>
        <taxon>Chytridiomycota incertae sedis</taxon>
        <taxon>Chytridiomycetes</taxon>
        <taxon>Chytridiales</taxon>
        <taxon>Chytriomycetaceae</taxon>
        <taxon>Physocladia</taxon>
    </lineage>
</organism>
<protein>
    <submittedName>
        <fullName evidence="5">Sperm-associated antigen 16 protein</fullName>
    </submittedName>
</protein>
<feature type="repeat" description="WD" evidence="3">
    <location>
        <begin position="468"/>
        <end position="509"/>
    </location>
</feature>
<dbReference type="InterPro" id="IPR020472">
    <property type="entry name" value="WD40_PAC1"/>
</dbReference>
<dbReference type="PROSITE" id="PS00678">
    <property type="entry name" value="WD_REPEATS_1"/>
    <property type="match status" value="3"/>
</dbReference>
<dbReference type="Proteomes" id="UP001211907">
    <property type="component" value="Unassembled WGS sequence"/>
</dbReference>
<dbReference type="InterPro" id="IPR019775">
    <property type="entry name" value="WD40_repeat_CS"/>
</dbReference>
<dbReference type="PANTHER" id="PTHR14604:SF3">
    <property type="entry name" value="SPERM-ASSOCIATED ANTIGEN 16 PROTEIN"/>
    <property type="match status" value="1"/>
</dbReference>
<dbReference type="PANTHER" id="PTHR14604">
    <property type="entry name" value="WD40 REPEAT PF20"/>
    <property type="match status" value="1"/>
</dbReference>
<evidence type="ECO:0000256" key="1">
    <source>
        <dbReference type="ARBA" id="ARBA00022574"/>
    </source>
</evidence>
<gene>
    <name evidence="5" type="primary">SPAG16</name>
    <name evidence="5" type="ORF">HK100_003380</name>
</gene>
<dbReference type="CDD" id="cd00200">
    <property type="entry name" value="WD40"/>
    <property type="match status" value="1"/>
</dbReference>
<feature type="coiled-coil region" evidence="4">
    <location>
        <begin position="146"/>
        <end position="180"/>
    </location>
</feature>
<dbReference type="InterPro" id="IPR036322">
    <property type="entry name" value="WD40_repeat_dom_sf"/>
</dbReference>
<keyword evidence="4" id="KW-0175">Coiled coil</keyword>
<dbReference type="PROSITE" id="PS50082">
    <property type="entry name" value="WD_REPEATS_2"/>
    <property type="match status" value="5"/>
</dbReference>
<feature type="repeat" description="WD" evidence="3">
    <location>
        <begin position="384"/>
        <end position="425"/>
    </location>
</feature>
<sequence>MLESRHRSATDQVPYEGAIINPTHYLESVNLDPDDSDDDAYEDILNHEEFQDLSDSDAEETLEKAIRSMTETVFLGNLHAQKPEEKHKESLTKRPEVVDDYIRNYFSSKGLMKSLDAFQNEWYELQQKGSLSPEDRHVVSDVYIKSQELADSLQKLRIDVENYKEIANKARATYDKLRKERDFHRMHHKRVVQEKNRLIGDIKRLKKHYEAYEPTLKSLRNRYEIAMKEKMLMKLERDRVLARLTILEGSGANTTTAATATVGGVAGSASVAKNDKLGKEKKNASSGMVSNKTKGFSAVPALPKKAHGLKESILPIEDRPNIYANMELPVGKIDRLKQIHSINAHNMAVSSIKFHPKKMILATVSDDKFWKMWAFPSGELIMSGEGHKDWIADCDFHPKGAHLATASGDGTVKIWDFGKGLATLTLSDHTQAVWACTFHDQGDFLASCSMDHTAKLWDINTGKCRQTFRGHADSVNHVGFIPFTNTLYTCSGDKTLSLWDARTGLCSQTLYGHMNAINHVSFSLKGDTVASCDTDGIVKFWDIRNVSELNSIDFGPHSANKLAFDPSGNILAVASNDGLAKT</sequence>
<dbReference type="InterPro" id="IPR001680">
    <property type="entry name" value="WD40_rpt"/>
</dbReference>
<dbReference type="InterPro" id="IPR015943">
    <property type="entry name" value="WD40/YVTN_repeat-like_dom_sf"/>
</dbReference>
<name>A0AAD5XGZ9_9FUNG</name>
<feature type="repeat" description="WD" evidence="3">
    <location>
        <begin position="510"/>
        <end position="551"/>
    </location>
</feature>
<reference evidence="5" key="1">
    <citation type="submission" date="2020-05" db="EMBL/GenBank/DDBJ databases">
        <title>Phylogenomic resolution of chytrid fungi.</title>
        <authorList>
            <person name="Stajich J.E."/>
            <person name="Amses K."/>
            <person name="Simmons R."/>
            <person name="Seto K."/>
            <person name="Myers J."/>
            <person name="Bonds A."/>
            <person name="Quandt C.A."/>
            <person name="Barry K."/>
            <person name="Liu P."/>
            <person name="Grigoriev I."/>
            <person name="Longcore J.E."/>
            <person name="James T.Y."/>
        </authorList>
    </citation>
    <scope>NUCLEOTIDE SEQUENCE</scope>
    <source>
        <strain evidence="5">JEL0513</strain>
    </source>
</reference>
<dbReference type="PRINTS" id="PR00320">
    <property type="entry name" value="GPROTEINBRPT"/>
</dbReference>
<keyword evidence="2" id="KW-0677">Repeat</keyword>
<dbReference type="EMBL" id="JADGJH010000184">
    <property type="protein sequence ID" value="KAJ3134696.1"/>
    <property type="molecule type" value="Genomic_DNA"/>
</dbReference>
<evidence type="ECO:0000313" key="5">
    <source>
        <dbReference type="EMBL" id="KAJ3134696.1"/>
    </source>
</evidence>
<evidence type="ECO:0000256" key="2">
    <source>
        <dbReference type="ARBA" id="ARBA00022737"/>
    </source>
</evidence>
<dbReference type="PROSITE" id="PS50294">
    <property type="entry name" value="WD_REPEATS_REGION"/>
    <property type="match status" value="5"/>
</dbReference>
<dbReference type="Pfam" id="PF00400">
    <property type="entry name" value="WD40"/>
    <property type="match status" value="5"/>
</dbReference>
<keyword evidence="1 3" id="KW-0853">WD repeat</keyword>